<evidence type="ECO:0000313" key="2">
    <source>
        <dbReference type="Proteomes" id="UP001732700"/>
    </source>
</evidence>
<organism evidence="1 2">
    <name type="scientific">Avena sativa</name>
    <name type="common">Oat</name>
    <dbReference type="NCBI Taxonomy" id="4498"/>
    <lineage>
        <taxon>Eukaryota</taxon>
        <taxon>Viridiplantae</taxon>
        <taxon>Streptophyta</taxon>
        <taxon>Embryophyta</taxon>
        <taxon>Tracheophyta</taxon>
        <taxon>Spermatophyta</taxon>
        <taxon>Magnoliopsida</taxon>
        <taxon>Liliopsida</taxon>
        <taxon>Poales</taxon>
        <taxon>Poaceae</taxon>
        <taxon>BOP clade</taxon>
        <taxon>Pooideae</taxon>
        <taxon>Poodae</taxon>
        <taxon>Poeae</taxon>
        <taxon>Poeae Chloroplast Group 1 (Aveneae type)</taxon>
        <taxon>Aveninae</taxon>
        <taxon>Avena</taxon>
    </lineage>
</organism>
<reference evidence="1" key="2">
    <citation type="submission" date="2025-09" db="UniProtKB">
        <authorList>
            <consortium name="EnsemblPlants"/>
        </authorList>
    </citation>
    <scope>IDENTIFICATION</scope>
</reference>
<accession>A0ACD5YHD2</accession>
<dbReference type="Proteomes" id="UP001732700">
    <property type="component" value="Chromosome 5D"/>
</dbReference>
<sequence length="304" mass="33045">MAAKATSCTNFLKEALILPTRNRKLFTPVLLLLTVTSFLVSSVHVLFLRSFTDDMVSHLIEIKDTNPSSYRYAYLLEATKQDAVIAIPELAIALAVGLVVQILAFFAASTTYSGECHTLAKLVREISKGSTLQGPSVTVAVVTALSLAWMAVLGVLLFVTMRGRPALSVQGIVFVLALLAFFCFTVLAVVSVTVSVADEEYRGVPALGQAWRLMTRVRRKEGLVLVLLAYLLQTVVNLVYGVVLVYANKSMAACLGMLVVYSFVSGAHQLFYLAAATVYYHEAVESKEVSPCDCAKIQSREGNF</sequence>
<proteinExistence type="predicted"/>
<keyword evidence="2" id="KW-1185">Reference proteome</keyword>
<protein>
    <submittedName>
        <fullName evidence="1">Uncharacterized protein</fullName>
    </submittedName>
</protein>
<evidence type="ECO:0000313" key="1">
    <source>
        <dbReference type="EnsemblPlants" id="AVESA.00010b.r2.5DG0973010.1.CDS.1"/>
    </source>
</evidence>
<name>A0ACD5YHD2_AVESA</name>
<reference evidence="1" key="1">
    <citation type="submission" date="2021-05" db="EMBL/GenBank/DDBJ databases">
        <authorList>
            <person name="Scholz U."/>
            <person name="Mascher M."/>
            <person name="Fiebig A."/>
        </authorList>
    </citation>
    <scope>NUCLEOTIDE SEQUENCE [LARGE SCALE GENOMIC DNA]</scope>
</reference>
<dbReference type="EnsemblPlants" id="AVESA.00010b.r2.5DG0973010.1">
    <property type="protein sequence ID" value="AVESA.00010b.r2.5DG0973010.1.CDS.1"/>
    <property type="gene ID" value="AVESA.00010b.r2.5DG0973010"/>
</dbReference>